<dbReference type="RefSeq" id="WP_252252709.1">
    <property type="nucleotide sequence ID" value="NZ_CP098736.1"/>
</dbReference>
<dbReference type="Pfam" id="PF23961">
    <property type="entry name" value="Phage_tail_terminator_9"/>
    <property type="match status" value="1"/>
</dbReference>
<dbReference type="Proteomes" id="UP001056648">
    <property type="component" value="Chromosome 2"/>
</dbReference>
<evidence type="ECO:0000313" key="2">
    <source>
        <dbReference type="EMBL" id="USE78988.1"/>
    </source>
</evidence>
<dbReference type="NCBIfam" id="NF047498">
    <property type="entry name" value="LIC_12616_fam"/>
    <property type="match status" value="1"/>
</dbReference>
<reference evidence="2" key="1">
    <citation type="submission" date="2022-06" db="EMBL/GenBank/DDBJ databases">
        <title>Complete genome sequence and characterization of Cupriavidus gilardii QJ1 isolated from contaminating cells.</title>
        <authorList>
            <person name="Qi J."/>
        </authorList>
    </citation>
    <scope>NUCLEOTIDE SEQUENCE</scope>
    <source>
        <strain evidence="2">QJ1</strain>
    </source>
</reference>
<name>A0ABY4VP76_9BURK</name>
<evidence type="ECO:0000313" key="3">
    <source>
        <dbReference type="Proteomes" id="UP001056648"/>
    </source>
</evidence>
<gene>
    <name evidence="2" type="ORF">NDR89_20340</name>
</gene>
<protein>
    <recommendedName>
        <fullName evidence="1">Phage neck terminator protein gp12-like domain-containing protein</fullName>
    </recommendedName>
</protein>
<proteinExistence type="predicted"/>
<dbReference type="EMBL" id="CP098736">
    <property type="protein sequence ID" value="USE78988.1"/>
    <property type="molecule type" value="Genomic_DNA"/>
</dbReference>
<keyword evidence="3" id="KW-1185">Reference proteome</keyword>
<sequence length="170" mass="18079">MTPEQAIYDLITTAATAPVIFADENGPRPAKPYIALRVNPASRLPVHRGPVDDAGVQAVSAHRSAQVELQCFGWGCMNALDALGQRLHMQAALDRAEQLDLAVTAVGQLRQVPVLRDATTYEPRAVLELTIDYTTTLADDVGVIEKVNITGTTDGGALPGPTITIHASVE</sequence>
<evidence type="ECO:0000259" key="1">
    <source>
        <dbReference type="Pfam" id="PF23961"/>
    </source>
</evidence>
<organism evidence="2 3">
    <name type="scientific">Cupriavidus gilardii</name>
    <dbReference type="NCBI Taxonomy" id="82541"/>
    <lineage>
        <taxon>Bacteria</taxon>
        <taxon>Pseudomonadati</taxon>
        <taxon>Pseudomonadota</taxon>
        <taxon>Betaproteobacteria</taxon>
        <taxon>Burkholderiales</taxon>
        <taxon>Burkholderiaceae</taxon>
        <taxon>Cupriavidus</taxon>
    </lineage>
</organism>
<feature type="domain" description="Phage neck terminator protein gp12-like" evidence="1">
    <location>
        <begin position="5"/>
        <end position="152"/>
    </location>
</feature>
<dbReference type="InterPro" id="IPR057087">
    <property type="entry name" value="Gp12-like"/>
</dbReference>
<accession>A0ABY4VP76</accession>